<protein>
    <recommendedName>
        <fullName evidence="6">Phosphotransferase</fullName>
        <ecNumber evidence="6">2.7.1.-</ecNumber>
    </recommendedName>
</protein>
<keyword evidence="5 6" id="KW-0067">ATP-binding</keyword>
<dbReference type="Pfam" id="PF00349">
    <property type="entry name" value="Hexokinase_1"/>
    <property type="match status" value="1"/>
</dbReference>
<dbReference type="PANTHER" id="PTHR19443:SF24">
    <property type="entry name" value="PHOSPHOTRANSFERASE"/>
    <property type="match status" value="1"/>
</dbReference>
<dbReference type="Proteomes" id="UP000266673">
    <property type="component" value="Unassembled WGS sequence"/>
</dbReference>
<dbReference type="InterPro" id="IPR022672">
    <property type="entry name" value="Hexokinase_N"/>
</dbReference>
<evidence type="ECO:0000256" key="1">
    <source>
        <dbReference type="ARBA" id="ARBA00009225"/>
    </source>
</evidence>
<evidence type="ECO:0000313" key="9">
    <source>
        <dbReference type="EMBL" id="RIB27592.1"/>
    </source>
</evidence>
<dbReference type="GO" id="GO:0005536">
    <property type="term" value="F:D-glucose binding"/>
    <property type="evidence" value="ECO:0007669"/>
    <property type="project" value="InterPro"/>
</dbReference>
<evidence type="ECO:0000256" key="3">
    <source>
        <dbReference type="ARBA" id="ARBA00022741"/>
    </source>
</evidence>
<dbReference type="OrthoDB" id="419537at2759"/>
<dbReference type="InterPro" id="IPR043129">
    <property type="entry name" value="ATPase_NBD"/>
</dbReference>
<dbReference type="GO" id="GO:0006096">
    <property type="term" value="P:glycolytic process"/>
    <property type="evidence" value="ECO:0007669"/>
    <property type="project" value="UniProtKB-UniPathway"/>
</dbReference>
<dbReference type="GO" id="GO:0008865">
    <property type="term" value="F:fructokinase activity"/>
    <property type="evidence" value="ECO:0007669"/>
    <property type="project" value="TreeGrafter"/>
</dbReference>
<dbReference type="SUPFAM" id="SSF53067">
    <property type="entry name" value="Actin-like ATPase domain"/>
    <property type="match status" value="2"/>
</dbReference>
<keyword evidence="6" id="KW-0324">Glycolysis</keyword>
<evidence type="ECO:0000259" key="8">
    <source>
        <dbReference type="Pfam" id="PF03727"/>
    </source>
</evidence>
<evidence type="ECO:0000256" key="5">
    <source>
        <dbReference type="ARBA" id="ARBA00022840"/>
    </source>
</evidence>
<dbReference type="Pfam" id="PF03727">
    <property type="entry name" value="Hexokinase_2"/>
    <property type="match status" value="1"/>
</dbReference>
<dbReference type="GO" id="GO:0004340">
    <property type="term" value="F:glucokinase activity"/>
    <property type="evidence" value="ECO:0007669"/>
    <property type="project" value="TreeGrafter"/>
</dbReference>
<evidence type="ECO:0000256" key="4">
    <source>
        <dbReference type="ARBA" id="ARBA00022777"/>
    </source>
</evidence>
<dbReference type="GO" id="GO:0005524">
    <property type="term" value="F:ATP binding"/>
    <property type="evidence" value="ECO:0007669"/>
    <property type="project" value="UniProtKB-UniRule"/>
</dbReference>
<dbReference type="UniPathway" id="UPA00109">
    <property type="reaction ID" value="UER00180"/>
</dbReference>
<dbReference type="EC" id="2.7.1.-" evidence="6"/>
<comment type="similarity">
    <text evidence="1 6">Belongs to the hexokinase family.</text>
</comment>
<gene>
    <name evidence="9" type="ORF">C2G38_1953019</name>
</gene>
<feature type="domain" description="Hexokinase C-terminal" evidence="8">
    <location>
        <begin position="209"/>
        <end position="447"/>
    </location>
</feature>
<dbReference type="InterPro" id="IPR001312">
    <property type="entry name" value="Hexokinase"/>
</dbReference>
<dbReference type="Gene3D" id="3.40.367.20">
    <property type="match status" value="1"/>
</dbReference>
<dbReference type="GO" id="GO:0005739">
    <property type="term" value="C:mitochondrion"/>
    <property type="evidence" value="ECO:0007669"/>
    <property type="project" value="TreeGrafter"/>
</dbReference>
<dbReference type="EMBL" id="QKWP01000093">
    <property type="protein sequence ID" value="RIB27592.1"/>
    <property type="molecule type" value="Genomic_DNA"/>
</dbReference>
<keyword evidence="4 6" id="KW-0418">Kinase</keyword>
<feature type="domain" description="Hexokinase N-terminal" evidence="7">
    <location>
        <begin position="9"/>
        <end position="202"/>
    </location>
</feature>
<accession>A0A397W0N9</accession>
<keyword evidence="3 6" id="KW-0547">Nucleotide-binding</keyword>
<dbReference type="GO" id="GO:0019158">
    <property type="term" value="F:mannokinase activity"/>
    <property type="evidence" value="ECO:0007669"/>
    <property type="project" value="TreeGrafter"/>
</dbReference>
<dbReference type="GO" id="GO:0006013">
    <property type="term" value="P:mannose metabolic process"/>
    <property type="evidence" value="ECO:0007669"/>
    <property type="project" value="TreeGrafter"/>
</dbReference>
<dbReference type="PRINTS" id="PR00475">
    <property type="entry name" value="HEXOKINASE"/>
</dbReference>
<keyword evidence="10" id="KW-1185">Reference proteome</keyword>
<evidence type="ECO:0000256" key="6">
    <source>
        <dbReference type="RuleBase" id="RU362007"/>
    </source>
</evidence>
<dbReference type="AlphaFoldDB" id="A0A397W0N9"/>
<dbReference type="STRING" id="44941.A0A397W0N9"/>
<evidence type="ECO:0000259" key="7">
    <source>
        <dbReference type="Pfam" id="PF00349"/>
    </source>
</evidence>
<sequence length="450" mass="50161">MDEPALTLSALEKQMVLDRDKLQSIIDGFIVAYHHGLTNDDTTMIPSYVSRLPTGAETGTYLSLDLGGTSLRVAAVTLLGDGKADIEQKSYVIPAELKVGHAEKLLDWVALGVKELMSCLGIQVEIINEKEMYMGVTFSFPIRQTDINRGLVMKMGKGFQLTGLEGQDITELLQAAFERQGIKIHISAIVNDSVGTFVANAYKDQNTIVSVVLSTGTNASCICQTSSISKHNFPLDSPEYMLVNTEWGIMGMDFLPRTKYDKILDLQSIKPGFQPFEKMVSGYYLGELVRLAMVDYVKNFGLFDGVLPSGLEIPYNFTTKHMSDIGSDKSPEYNVILKIFTKDYNKSPSLDDRRTIHELVVRFSRRSAQLSAAAIASLIKLQCPDFPAVERDIRVAVDGSLYHRFHKYSSWMNKTFREIQRIKEDKRTKIVPVEDGGCMGAAITAMMYSH</sequence>
<dbReference type="GO" id="GO:0001678">
    <property type="term" value="P:intracellular glucose homeostasis"/>
    <property type="evidence" value="ECO:0007669"/>
    <property type="project" value="InterPro"/>
</dbReference>
<dbReference type="InterPro" id="IPR022673">
    <property type="entry name" value="Hexokinase_C"/>
</dbReference>
<dbReference type="PROSITE" id="PS51748">
    <property type="entry name" value="HEXOKINASE_2"/>
    <property type="match status" value="1"/>
</dbReference>
<proteinExistence type="inferred from homology"/>
<evidence type="ECO:0000313" key="10">
    <source>
        <dbReference type="Proteomes" id="UP000266673"/>
    </source>
</evidence>
<organism evidence="9 10">
    <name type="scientific">Gigaspora rosea</name>
    <dbReference type="NCBI Taxonomy" id="44941"/>
    <lineage>
        <taxon>Eukaryota</taxon>
        <taxon>Fungi</taxon>
        <taxon>Fungi incertae sedis</taxon>
        <taxon>Mucoromycota</taxon>
        <taxon>Glomeromycotina</taxon>
        <taxon>Glomeromycetes</taxon>
        <taxon>Diversisporales</taxon>
        <taxon>Gigasporaceae</taxon>
        <taxon>Gigaspora</taxon>
    </lineage>
</organism>
<evidence type="ECO:0000256" key="2">
    <source>
        <dbReference type="ARBA" id="ARBA00022679"/>
    </source>
</evidence>
<keyword evidence="2 6" id="KW-0808">Transferase</keyword>
<dbReference type="PANTHER" id="PTHR19443">
    <property type="entry name" value="HEXOKINASE"/>
    <property type="match status" value="1"/>
</dbReference>
<dbReference type="Gene3D" id="3.30.420.40">
    <property type="match status" value="1"/>
</dbReference>
<comment type="caution">
    <text evidence="9">The sequence shown here is derived from an EMBL/GenBank/DDBJ whole genome shotgun (WGS) entry which is preliminary data.</text>
</comment>
<dbReference type="GO" id="GO:0006006">
    <property type="term" value="P:glucose metabolic process"/>
    <property type="evidence" value="ECO:0007669"/>
    <property type="project" value="TreeGrafter"/>
</dbReference>
<name>A0A397W0N9_9GLOM</name>
<dbReference type="GO" id="GO:0005829">
    <property type="term" value="C:cytosol"/>
    <property type="evidence" value="ECO:0007669"/>
    <property type="project" value="TreeGrafter"/>
</dbReference>
<reference evidence="9 10" key="1">
    <citation type="submission" date="2018-06" db="EMBL/GenBank/DDBJ databases">
        <title>Comparative genomics reveals the genomic features of Rhizophagus irregularis, R. cerebriforme, R. diaphanum and Gigaspora rosea, and their symbiotic lifestyle signature.</title>
        <authorList>
            <person name="Morin E."/>
            <person name="San Clemente H."/>
            <person name="Chen E.C.H."/>
            <person name="De La Providencia I."/>
            <person name="Hainaut M."/>
            <person name="Kuo A."/>
            <person name="Kohler A."/>
            <person name="Murat C."/>
            <person name="Tang N."/>
            <person name="Roy S."/>
            <person name="Loubradou J."/>
            <person name="Henrissat B."/>
            <person name="Grigoriev I.V."/>
            <person name="Corradi N."/>
            <person name="Roux C."/>
            <person name="Martin F.M."/>
        </authorList>
    </citation>
    <scope>NUCLEOTIDE SEQUENCE [LARGE SCALE GENOMIC DNA]</scope>
    <source>
        <strain evidence="9 10">DAOM 194757</strain>
    </source>
</reference>